<comment type="catalytic activity">
    <reaction evidence="1">
        <text>S-ubiquitinyl-[E2 ubiquitin-conjugating enzyme]-L-cysteine + [acceptor protein]-L-lysine = [E2 ubiquitin-conjugating enzyme]-L-cysteine + N(6)-ubiquitinyl-[acceptor protein]-L-lysine.</text>
        <dbReference type="EC" id="2.3.2.27"/>
    </reaction>
</comment>
<evidence type="ECO:0000256" key="5">
    <source>
        <dbReference type="ARBA" id="ARBA00022679"/>
    </source>
</evidence>
<dbReference type="InterPro" id="IPR003613">
    <property type="entry name" value="Ubox_domain"/>
</dbReference>
<keyword evidence="8" id="KW-0175">Coiled coil</keyword>
<proteinExistence type="predicted"/>
<feature type="coiled-coil region" evidence="8">
    <location>
        <begin position="336"/>
        <end position="377"/>
    </location>
</feature>
<dbReference type="PROSITE" id="PS00107">
    <property type="entry name" value="PROTEIN_KINASE_ATP"/>
    <property type="match status" value="1"/>
</dbReference>
<dbReference type="AlphaFoldDB" id="A0ABD2UYG8"/>
<dbReference type="EC" id="2.3.2.27" evidence="4"/>
<protein>
    <recommendedName>
        <fullName evidence="4">RING-type E3 ubiquitin transferase</fullName>
        <ecNumber evidence="4">2.3.2.27</ecNumber>
    </recommendedName>
</protein>
<feature type="binding site" evidence="7">
    <location>
        <position position="488"/>
    </location>
    <ligand>
        <name>ATP</name>
        <dbReference type="ChEBI" id="CHEBI:30616"/>
    </ligand>
</feature>
<dbReference type="SUPFAM" id="SSF57850">
    <property type="entry name" value="RING/U-box"/>
    <property type="match status" value="1"/>
</dbReference>
<dbReference type="Pfam" id="PF04564">
    <property type="entry name" value="U-box"/>
    <property type="match status" value="1"/>
</dbReference>
<dbReference type="Pfam" id="PF07714">
    <property type="entry name" value="PK_Tyr_Ser-Thr"/>
    <property type="match status" value="1"/>
</dbReference>
<dbReference type="Gene3D" id="1.10.510.10">
    <property type="entry name" value="Transferase(Phosphotransferase) domain 1"/>
    <property type="match status" value="1"/>
</dbReference>
<evidence type="ECO:0000256" key="2">
    <source>
        <dbReference type="ARBA" id="ARBA00003861"/>
    </source>
</evidence>
<keyword evidence="7" id="KW-0067">ATP-binding</keyword>
<accession>A0ABD2UYG8</accession>
<dbReference type="PROSITE" id="PS51698">
    <property type="entry name" value="U_BOX"/>
    <property type="match status" value="1"/>
</dbReference>
<dbReference type="CDD" id="cd16655">
    <property type="entry name" value="RING-Ubox_WDSUB1-like"/>
    <property type="match status" value="1"/>
</dbReference>
<evidence type="ECO:0000313" key="11">
    <source>
        <dbReference type="EMBL" id="KAL3373731.1"/>
    </source>
</evidence>
<dbReference type="Proteomes" id="UP001627284">
    <property type="component" value="Unassembled WGS sequence"/>
</dbReference>
<keyword evidence="7" id="KW-0547">Nucleotide-binding</keyword>
<evidence type="ECO:0000259" key="10">
    <source>
        <dbReference type="PROSITE" id="PS51698"/>
    </source>
</evidence>
<dbReference type="GO" id="GO:0061630">
    <property type="term" value="F:ubiquitin protein ligase activity"/>
    <property type="evidence" value="ECO:0007669"/>
    <property type="project" value="UniProtKB-EC"/>
</dbReference>
<gene>
    <name evidence="11" type="ORF">AABB24_005624</name>
</gene>
<comment type="pathway">
    <text evidence="3">Protein modification; protein ubiquitination.</text>
</comment>
<feature type="domain" description="U-box" evidence="10">
    <location>
        <begin position="742"/>
        <end position="813"/>
    </location>
</feature>
<feature type="domain" description="Protein kinase" evidence="9">
    <location>
        <begin position="461"/>
        <end position="721"/>
    </location>
</feature>
<evidence type="ECO:0000256" key="6">
    <source>
        <dbReference type="ARBA" id="ARBA00022786"/>
    </source>
</evidence>
<dbReference type="PROSITE" id="PS50011">
    <property type="entry name" value="PROTEIN_KINASE_DOM"/>
    <property type="match status" value="1"/>
</dbReference>
<dbReference type="InterPro" id="IPR017441">
    <property type="entry name" value="Protein_kinase_ATP_BS"/>
</dbReference>
<dbReference type="EMBL" id="JBJKTR010000003">
    <property type="protein sequence ID" value="KAL3373731.1"/>
    <property type="molecule type" value="Genomic_DNA"/>
</dbReference>
<name>A0ABD2UYG8_9SOLN</name>
<dbReference type="InterPro" id="IPR013083">
    <property type="entry name" value="Znf_RING/FYVE/PHD"/>
</dbReference>
<evidence type="ECO:0000256" key="1">
    <source>
        <dbReference type="ARBA" id="ARBA00000900"/>
    </source>
</evidence>
<comment type="function">
    <text evidence="2">Functions as an E3 ubiquitin ligase.</text>
</comment>
<reference evidence="11 12" key="1">
    <citation type="submission" date="2024-05" db="EMBL/GenBank/DDBJ databases">
        <title>De novo assembly of an allotetraploid wild potato.</title>
        <authorList>
            <person name="Hosaka A.J."/>
        </authorList>
    </citation>
    <scope>NUCLEOTIDE SEQUENCE [LARGE SCALE GENOMIC DNA]</scope>
    <source>
        <tissue evidence="11">Young leaves</tissue>
    </source>
</reference>
<dbReference type="PANTHER" id="PTHR45647:SF22">
    <property type="entry name" value="U-BOX DOMAIN-CONTAINING PROTEIN 32"/>
    <property type="match status" value="1"/>
</dbReference>
<dbReference type="Gene3D" id="3.30.200.20">
    <property type="entry name" value="Phosphorylase Kinase, domain 1"/>
    <property type="match status" value="1"/>
</dbReference>
<dbReference type="InterPro" id="IPR001245">
    <property type="entry name" value="Ser-Thr/Tyr_kinase_cat_dom"/>
</dbReference>
<dbReference type="SUPFAM" id="SSF56112">
    <property type="entry name" value="Protein kinase-like (PK-like)"/>
    <property type="match status" value="1"/>
</dbReference>
<keyword evidence="12" id="KW-1185">Reference proteome</keyword>
<keyword evidence="5" id="KW-0808">Transferase</keyword>
<dbReference type="PANTHER" id="PTHR45647">
    <property type="entry name" value="OS02G0152300 PROTEIN"/>
    <property type="match status" value="1"/>
</dbReference>
<dbReference type="CDD" id="cd22265">
    <property type="entry name" value="UDM1_RNF168"/>
    <property type="match status" value="1"/>
</dbReference>
<feature type="coiled-coil region" evidence="8">
    <location>
        <begin position="406"/>
        <end position="433"/>
    </location>
</feature>
<evidence type="ECO:0000256" key="3">
    <source>
        <dbReference type="ARBA" id="ARBA00004906"/>
    </source>
</evidence>
<dbReference type="GO" id="GO:0005524">
    <property type="term" value="F:ATP binding"/>
    <property type="evidence" value="ECO:0007669"/>
    <property type="project" value="UniProtKB-UniRule"/>
</dbReference>
<evidence type="ECO:0000259" key="9">
    <source>
        <dbReference type="PROSITE" id="PS50011"/>
    </source>
</evidence>
<comment type="caution">
    <text evidence="11">The sequence shown here is derived from an EMBL/GenBank/DDBJ whole genome shotgun (WGS) entry which is preliminary data.</text>
</comment>
<dbReference type="InterPro" id="IPR051348">
    <property type="entry name" value="U-box_ubiquitin_ligases"/>
</dbReference>
<evidence type="ECO:0000313" key="12">
    <source>
        <dbReference type="Proteomes" id="UP001627284"/>
    </source>
</evidence>
<dbReference type="InterPro" id="IPR011009">
    <property type="entry name" value="Kinase-like_dom_sf"/>
</dbReference>
<evidence type="ECO:0000256" key="4">
    <source>
        <dbReference type="ARBA" id="ARBA00012483"/>
    </source>
</evidence>
<evidence type="ECO:0000256" key="8">
    <source>
        <dbReference type="SAM" id="Coils"/>
    </source>
</evidence>
<organism evidence="11 12">
    <name type="scientific">Solanum stoloniferum</name>
    <dbReference type="NCBI Taxonomy" id="62892"/>
    <lineage>
        <taxon>Eukaryota</taxon>
        <taxon>Viridiplantae</taxon>
        <taxon>Streptophyta</taxon>
        <taxon>Embryophyta</taxon>
        <taxon>Tracheophyta</taxon>
        <taxon>Spermatophyta</taxon>
        <taxon>Magnoliopsida</taxon>
        <taxon>eudicotyledons</taxon>
        <taxon>Gunneridae</taxon>
        <taxon>Pentapetalae</taxon>
        <taxon>asterids</taxon>
        <taxon>lamiids</taxon>
        <taxon>Solanales</taxon>
        <taxon>Solanaceae</taxon>
        <taxon>Solanoideae</taxon>
        <taxon>Solaneae</taxon>
        <taxon>Solanum</taxon>
    </lineage>
</organism>
<sequence>MWLLDILLLEDKWSSKMATHYHFVHLAKCILIRKLPKCKMSNIGVMRVCTIFSLLYLKLGIIKSWRRLAKGTVCFKLRAKTCESCTKDGKLSGAKLKQHMVKACQELDRLRLHKLLNQYLLFISQAGIQGGKVWLEINNVERGIIHIIEEHKIRWLVMGAAAETHYSKQLSELKSSKAKFVCQHAPMHCQIWFTCNECLIQTRSMNNSLSSSLESLSSPEDNGGTKMRNHVGDGYEDLNILENASSPANKIVKAEIKGDYSPVHEAHLHCATSQPLLEEGSFHGKASSDERSRVEHAIMDAENSKQRAFEESVKRWRAEEDAMEAIRMAEVSYRLFKEKEDQRKEKEENFAKQKEEIEELKIQHDLCLNELQMIQEKKPVLESQITESSYAGKELEEKIIQAVGLLISFRKQRDEMQIERDNAIKEVNRFRKLEQDDADEYCIKNFFSISFSDIIEATRNFDPSSKIGEGKFGSVYKGIIHHVKVAIKMLPACGSFSDSDFQHKAESLSRVRHPNLVTLIGICSESRSLAYEFLENGNLEDHLACRKKSRPLHWQHRIRIAVEICSALIFVHANDPCIVHGNLRPTNILLDAKFVSKISDFGVHLLISQTENSNNDDPEASIYVDPEYIDNGQFTVESDVYSFGVILLRLLTARPASGIVRDIKCALESGNLGSVLDSSAGDWPIEQAELLAYLALSCCEKNPLNRPNMLSEVWPTIEPMREICKPHSDLNTSSQGSKGQKRIPPHFVCPIFQDVMEDPHIAADGYTYEGDAIKGWLYSGHDTSPMTNLKLDTCDLIPNYALYRAIQEWQQQS</sequence>
<dbReference type="Gene3D" id="3.30.40.10">
    <property type="entry name" value="Zinc/RING finger domain, C3HC4 (zinc finger)"/>
    <property type="match status" value="1"/>
</dbReference>
<evidence type="ECO:0000256" key="7">
    <source>
        <dbReference type="PROSITE-ProRule" id="PRU10141"/>
    </source>
</evidence>
<dbReference type="SMART" id="SM00504">
    <property type="entry name" value="Ubox"/>
    <property type="match status" value="1"/>
</dbReference>
<dbReference type="InterPro" id="IPR000719">
    <property type="entry name" value="Prot_kinase_dom"/>
</dbReference>
<keyword evidence="6" id="KW-0833">Ubl conjugation pathway</keyword>